<evidence type="ECO:0000313" key="10">
    <source>
        <dbReference type="Proteomes" id="UP000809290"/>
    </source>
</evidence>
<dbReference type="PANTHER" id="PTHR46928:SF1">
    <property type="entry name" value="MESENCHYME-SPECIFIC CELL SURFACE GLYCOPROTEIN"/>
    <property type="match status" value="1"/>
</dbReference>
<dbReference type="PANTHER" id="PTHR46928">
    <property type="entry name" value="MESENCHYME-SPECIFIC CELL SURFACE GLYCOPROTEIN"/>
    <property type="match status" value="1"/>
</dbReference>
<dbReference type="NCBIfam" id="TIGR01167">
    <property type="entry name" value="LPXTG_anchor"/>
    <property type="match status" value="1"/>
</dbReference>
<feature type="chain" id="PRO_5045952657" evidence="7">
    <location>
        <begin position="27"/>
        <end position="909"/>
    </location>
</feature>
<feature type="signal peptide" evidence="7">
    <location>
        <begin position="1"/>
        <end position="26"/>
    </location>
</feature>
<keyword evidence="1" id="KW-0134">Cell wall</keyword>
<keyword evidence="10" id="KW-1185">Reference proteome</keyword>
<evidence type="ECO:0000256" key="6">
    <source>
        <dbReference type="SAM" id="Phobius"/>
    </source>
</evidence>
<evidence type="ECO:0000256" key="7">
    <source>
        <dbReference type="SAM" id="SignalP"/>
    </source>
</evidence>
<feature type="region of interest" description="Disordered" evidence="5">
    <location>
        <begin position="783"/>
        <end position="880"/>
    </location>
</feature>
<evidence type="ECO:0000256" key="1">
    <source>
        <dbReference type="ARBA" id="ARBA00022512"/>
    </source>
</evidence>
<evidence type="ECO:0000259" key="8">
    <source>
        <dbReference type="PROSITE" id="PS50847"/>
    </source>
</evidence>
<protein>
    <submittedName>
        <fullName evidence="9">LPXTG-motif cell wall-anchored protein</fullName>
    </submittedName>
</protein>
<dbReference type="Proteomes" id="UP000809290">
    <property type="component" value="Unassembled WGS sequence"/>
</dbReference>
<name>A0ABS2SKW8_9MICO</name>
<organism evidence="9 10">
    <name type="scientific">Brevibacterium paucivorans</name>
    <dbReference type="NCBI Taxonomy" id="170994"/>
    <lineage>
        <taxon>Bacteria</taxon>
        <taxon>Bacillati</taxon>
        <taxon>Actinomycetota</taxon>
        <taxon>Actinomycetes</taxon>
        <taxon>Micrococcales</taxon>
        <taxon>Brevibacteriaceae</taxon>
        <taxon>Brevibacterium</taxon>
    </lineage>
</organism>
<keyword evidence="2" id="KW-0964">Secreted</keyword>
<feature type="compositionally biased region" description="Acidic residues" evidence="5">
    <location>
        <begin position="783"/>
        <end position="800"/>
    </location>
</feature>
<dbReference type="PROSITE" id="PS50847">
    <property type="entry name" value="GRAM_POS_ANCHORING"/>
    <property type="match status" value="1"/>
</dbReference>
<gene>
    <name evidence="9" type="ORF">JOE56_001328</name>
</gene>
<proteinExistence type="predicted"/>
<keyword evidence="3 7" id="KW-0732">Signal</keyword>
<evidence type="ECO:0000256" key="3">
    <source>
        <dbReference type="ARBA" id="ARBA00022729"/>
    </source>
</evidence>
<dbReference type="InterPro" id="IPR015943">
    <property type="entry name" value="WD40/YVTN_repeat-like_dom_sf"/>
</dbReference>
<accession>A0ABS2SKW8</accession>
<keyword evidence="6" id="KW-1133">Transmembrane helix</keyword>
<evidence type="ECO:0000256" key="2">
    <source>
        <dbReference type="ARBA" id="ARBA00022525"/>
    </source>
</evidence>
<dbReference type="SUPFAM" id="SSF50969">
    <property type="entry name" value="YVTN repeat-like/Quinoprotein amine dehydrogenase"/>
    <property type="match status" value="1"/>
</dbReference>
<feature type="transmembrane region" description="Helical" evidence="6">
    <location>
        <begin position="882"/>
        <end position="905"/>
    </location>
</feature>
<dbReference type="InterPro" id="IPR019931">
    <property type="entry name" value="LPXTG_anchor"/>
</dbReference>
<evidence type="ECO:0000256" key="4">
    <source>
        <dbReference type="ARBA" id="ARBA00023088"/>
    </source>
</evidence>
<dbReference type="InterPro" id="IPR052956">
    <property type="entry name" value="Mesenchyme-surface_protein"/>
</dbReference>
<dbReference type="Pfam" id="PF13449">
    <property type="entry name" value="Phytase-like"/>
    <property type="match status" value="1"/>
</dbReference>
<keyword evidence="6" id="KW-0812">Transmembrane</keyword>
<evidence type="ECO:0000256" key="5">
    <source>
        <dbReference type="SAM" id="MobiDB-lite"/>
    </source>
</evidence>
<dbReference type="EMBL" id="JAFBCP010000001">
    <property type="protein sequence ID" value="MBM7816634.1"/>
    <property type="molecule type" value="Genomic_DNA"/>
</dbReference>
<dbReference type="InterPro" id="IPR027372">
    <property type="entry name" value="Phytase-like_dom"/>
</dbReference>
<evidence type="ECO:0000313" key="9">
    <source>
        <dbReference type="EMBL" id="MBM7816634.1"/>
    </source>
</evidence>
<feature type="compositionally biased region" description="Acidic residues" evidence="5">
    <location>
        <begin position="807"/>
        <end position="822"/>
    </location>
</feature>
<reference evidence="9 10" key="1">
    <citation type="submission" date="2021-01" db="EMBL/GenBank/DDBJ databases">
        <title>Sequencing the genomes of 1000 actinobacteria strains.</title>
        <authorList>
            <person name="Klenk H.-P."/>
        </authorList>
    </citation>
    <scope>NUCLEOTIDE SEQUENCE [LARGE SCALE GENOMIC DNA]</scope>
    <source>
        <strain evidence="9 10">DSM 13657</strain>
    </source>
</reference>
<comment type="caution">
    <text evidence="9">The sequence shown here is derived from an EMBL/GenBank/DDBJ whole genome shotgun (WGS) entry which is preliminary data.</text>
</comment>
<dbReference type="RefSeq" id="WP_204515374.1">
    <property type="nucleotide sequence ID" value="NZ_JAFBCP010000001.1"/>
</dbReference>
<keyword evidence="4" id="KW-0572">Peptidoglycan-anchor</keyword>
<dbReference type="InterPro" id="IPR011044">
    <property type="entry name" value="Quino_amine_DH_bsu"/>
</dbReference>
<keyword evidence="6" id="KW-0472">Membrane</keyword>
<dbReference type="Gene3D" id="2.130.10.10">
    <property type="entry name" value="YVTN repeat-like/Quinoprotein amine dehydrogenase"/>
    <property type="match status" value="2"/>
</dbReference>
<feature type="domain" description="Gram-positive cocci surface proteins LPxTG" evidence="8">
    <location>
        <begin position="877"/>
        <end position="909"/>
    </location>
</feature>
<sequence length="909" mass="95675">MSRKISTKLVASGLACGIVASGVAFGTPALAEIVDQNGANNSMAGPFVRTATYPVYQNVPKGVDPADETVAEISSVSGDGKTMIYTDAAGKRIGFLDISDPANPKGKGSLDLATLGNADDQPTSVAVAGDYVLVVIDETGGNFTEPKGRVDVVKLSDHSRVASIDLKGQPDSIAISEDGKHAAIAMENQRDEENEEVDGGLPQLPGGFVQTLKLDGDPSSWAATPVMFNDEDGKPLPIVEKAGLDTPEDLEPEYVSFNSGTKVAVTLQENNGIAILDAATGEIESVFSAGDATVKGVDATKDGLIKAKDSISGPREPDAIGWIDDSHIATANEGDWKGGTRGWTVFDTEGNTVWDAGNSLSEIAIQHGLHNEKRAEKKGSEPEGIALATMNGKRYAFVGSERSNFVAVYDVDTPAKPKFVQLLFTTNGPEGILPIPERNMLAVSSEVDEADNAVRSSVGIYQLDGDQPEVPQPSIVSDKAESQYIGWTALGALTADQKDATKLFAASDSALSHGQVYTVDASQTPARITEARTVMDQGKPAEGLDIEGLATRKDGGFWLASEGKTGAENALIRTDDKLNIEERVSLPEEISKHIGKWGLEGVDSHVNAAGEEEVFFAVQRPLWEDPEADDRKALEGENTTRIGKYNVKTKEFDWFSYELEGTDTKGDWMGLSEITVIDDKTVAVIERDKLNGPNAKVKRVVKVTLPDVPDADAGGVPPAQPVTKADAVDVLPYLKATNGWTQEKLEGFTIAADGQAYAVTDNDGLDDATGETVFLRLGKIFDAEEPPAEEPGDDATDEPSDAPSEAPGEEPGEGPSEEPGEDATDRPSETPGEEPGEDATDKPAPSDDPSEAPAQPGDGSEDDSTSGQGDSNDGKPLPRTGVSVAVSLGLAALLVGVGGAAVLLARRKK</sequence>